<dbReference type="PANTHER" id="PTHR10963">
    <property type="entry name" value="GLYCOSYL HYDROLASE-RELATED"/>
    <property type="match status" value="1"/>
</dbReference>
<dbReference type="InterPro" id="IPR050546">
    <property type="entry name" value="Glycosyl_Hydrlase_16"/>
</dbReference>
<gene>
    <name evidence="7" type="ORF">K443DRAFT_673296</name>
</gene>
<feature type="domain" description="GH16" evidence="6">
    <location>
        <begin position="117"/>
        <end position="387"/>
    </location>
</feature>
<reference evidence="7 8" key="1">
    <citation type="submission" date="2014-04" db="EMBL/GenBank/DDBJ databases">
        <authorList>
            <consortium name="DOE Joint Genome Institute"/>
            <person name="Kuo A."/>
            <person name="Kohler A."/>
            <person name="Nagy L.G."/>
            <person name="Floudas D."/>
            <person name="Copeland A."/>
            <person name="Barry K.W."/>
            <person name="Cichocki N."/>
            <person name="Veneault-Fourrey C."/>
            <person name="LaButti K."/>
            <person name="Lindquist E.A."/>
            <person name="Lipzen A."/>
            <person name="Lundell T."/>
            <person name="Morin E."/>
            <person name="Murat C."/>
            <person name="Sun H."/>
            <person name="Tunlid A."/>
            <person name="Henrissat B."/>
            <person name="Grigoriev I.V."/>
            <person name="Hibbett D.S."/>
            <person name="Martin F."/>
            <person name="Nordberg H.P."/>
            <person name="Cantor M.N."/>
            <person name="Hua S.X."/>
        </authorList>
    </citation>
    <scope>NUCLEOTIDE SEQUENCE [LARGE SCALE GENOMIC DNA]</scope>
    <source>
        <strain evidence="7 8">LaAM-08-1</strain>
    </source>
</reference>
<dbReference type="Proteomes" id="UP000054477">
    <property type="component" value="Unassembled WGS sequence"/>
</dbReference>
<evidence type="ECO:0000313" key="7">
    <source>
        <dbReference type="EMBL" id="KIK07376.1"/>
    </source>
</evidence>
<dbReference type="SUPFAM" id="SSF49899">
    <property type="entry name" value="Concanavalin A-like lectins/glucanases"/>
    <property type="match status" value="1"/>
</dbReference>
<dbReference type="EMBL" id="KN838547">
    <property type="protein sequence ID" value="KIK07376.1"/>
    <property type="molecule type" value="Genomic_DNA"/>
</dbReference>
<dbReference type="InterPro" id="IPR000757">
    <property type="entry name" value="Beta-glucanase-like"/>
</dbReference>
<feature type="region of interest" description="Disordered" evidence="4">
    <location>
        <begin position="83"/>
        <end position="106"/>
    </location>
</feature>
<dbReference type="GO" id="GO:0004553">
    <property type="term" value="F:hydrolase activity, hydrolyzing O-glycosyl compounds"/>
    <property type="evidence" value="ECO:0007669"/>
    <property type="project" value="InterPro"/>
</dbReference>
<evidence type="ECO:0000256" key="1">
    <source>
        <dbReference type="ARBA" id="ARBA00006865"/>
    </source>
</evidence>
<reference evidence="8" key="2">
    <citation type="submission" date="2015-01" db="EMBL/GenBank/DDBJ databases">
        <title>Evolutionary Origins and Diversification of the Mycorrhizal Mutualists.</title>
        <authorList>
            <consortium name="DOE Joint Genome Institute"/>
            <consortium name="Mycorrhizal Genomics Consortium"/>
            <person name="Kohler A."/>
            <person name="Kuo A."/>
            <person name="Nagy L.G."/>
            <person name="Floudas D."/>
            <person name="Copeland A."/>
            <person name="Barry K.W."/>
            <person name="Cichocki N."/>
            <person name="Veneault-Fourrey C."/>
            <person name="LaButti K."/>
            <person name="Lindquist E.A."/>
            <person name="Lipzen A."/>
            <person name="Lundell T."/>
            <person name="Morin E."/>
            <person name="Murat C."/>
            <person name="Riley R."/>
            <person name="Ohm R."/>
            <person name="Sun H."/>
            <person name="Tunlid A."/>
            <person name="Henrissat B."/>
            <person name="Grigoriev I.V."/>
            <person name="Hibbett D.S."/>
            <person name="Martin F."/>
        </authorList>
    </citation>
    <scope>NUCLEOTIDE SEQUENCE [LARGE SCALE GENOMIC DNA]</scope>
    <source>
        <strain evidence="8">LaAM-08-1</strain>
    </source>
</reference>
<protein>
    <submittedName>
        <fullName evidence="7">Glycoside hydrolase family 16 protein</fullName>
    </submittedName>
</protein>
<feature type="signal peptide" evidence="5">
    <location>
        <begin position="1"/>
        <end position="26"/>
    </location>
</feature>
<dbReference type="STRING" id="1095629.A0A0C9XQQ6"/>
<keyword evidence="3" id="KW-0326">Glycosidase</keyword>
<comment type="similarity">
    <text evidence="1">Belongs to the glycosyl hydrolase 16 family.</text>
</comment>
<accession>A0A0C9XQQ6</accession>
<evidence type="ECO:0000256" key="5">
    <source>
        <dbReference type="SAM" id="SignalP"/>
    </source>
</evidence>
<dbReference type="AlphaFoldDB" id="A0A0C9XQQ6"/>
<sequence length="432" mass="45179">MIFFKSLPATASLFLLLVIDPPPISAKLLPLAIQKIHHGAVHRTHNLARDLRLAFGGALASRAVSAKASNGVVYCKPRKQGVLGGGHSGGGGNTTSSVGTSRGTATRTKTTTIASPTTTSSPSSPWKVAASFSGSNFFDGWDFFTGSDPTQGIVNYVDENTARSSGLLEINSAGNAVMRVETTPTVSANRMSVRIATQYQYTGGLLVMDSVHMPTGCGIWPAFWSDGPNWPAGGEIDIIEGVNDYTNNQATIHTNVGCTIASTSSATLAISGSVIGGTNCAALTTGNQGCGIRSSSATSYGPGFNTNNGGIYAMKWDSTGIAIYFFPRTSIPADITAGAPLPDTWGAAQARWPAASCDPFTFFNNHQAIFDTTLCGDWAAAVWSSSGIPGQEQSCAQRTGVATCEAFVRANGASMAQAYWEIKNLTIYQLKN</sequence>
<dbReference type="PROSITE" id="PS51762">
    <property type="entry name" value="GH16_2"/>
    <property type="match status" value="1"/>
</dbReference>
<dbReference type="InterPro" id="IPR013320">
    <property type="entry name" value="ConA-like_dom_sf"/>
</dbReference>
<feature type="compositionally biased region" description="Low complexity" evidence="4">
    <location>
        <begin position="94"/>
        <end position="106"/>
    </location>
</feature>
<dbReference type="CDD" id="cd02181">
    <property type="entry name" value="GH16_fungal_Lam16A_glucanase"/>
    <property type="match status" value="1"/>
</dbReference>
<dbReference type="FunFam" id="2.60.120.200:FF:000114">
    <property type="entry name" value="Probable endo-1,3(4)-beta-glucanase NFIA_089530"/>
    <property type="match status" value="1"/>
</dbReference>
<keyword evidence="2 7" id="KW-0378">Hydrolase</keyword>
<evidence type="ECO:0000256" key="2">
    <source>
        <dbReference type="ARBA" id="ARBA00022801"/>
    </source>
</evidence>
<proteinExistence type="inferred from homology"/>
<evidence type="ECO:0000256" key="4">
    <source>
        <dbReference type="SAM" id="MobiDB-lite"/>
    </source>
</evidence>
<name>A0A0C9XQQ6_9AGAR</name>
<evidence type="ECO:0000259" key="6">
    <source>
        <dbReference type="PROSITE" id="PS51762"/>
    </source>
</evidence>
<dbReference type="GO" id="GO:0009251">
    <property type="term" value="P:glucan catabolic process"/>
    <property type="evidence" value="ECO:0007669"/>
    <property type="project" value="TreeGrafter"/>
</dbReference>
<dbReference type="OrthoDB" id="192832at2759"/>
<dbReference type="HOGENOM" id="CLU_016972_0_2_1"/>
<evidence type="ECO:0000313" key="8">
    <source>
        <dbReference type="Proteomes" id="UP000054477"/>
    </source>
</evidence>
<evidence type="ECO:0000256" key="3">
    <source>
        <dbReference type="ARBA" id="ARBA00023295"/>
    </source>
</evidence>
<feature type="chain" id="PRO_5002216951" evidence="5">
    <location>
        <begin position="27"/>
        <end position="432"/>
    </location>
</feature>
<dbReference type="Pfam" id="PF26113">
    <property type="entry name" value="GH16_XgeA"/>
    <property type="match status" value="1"/>
</dbReference>
<keyword evidence="8" id="KW-1185">Reference proteome</keyword>
<dbReference type="PANTHER" id="PTHR10963:SF24">
    <property type="entry name" value="GLYCOSIDASE C21B10.07-RELATED"/>
    <property type="match status" value="1"/>
</dbReference>
<keyword evidence="5" id="KW-0732">Signal</keyword>
<dbReference type="Gene3D" id="2.60.120.200">
    <property type="match status" value="1"/>
</dbReference>
<feature type="compositionally biased region" description="Gly residues" evidence="4">
    <location>
        <begin position="83"/>
        <end position="93"/>
    </location>
</feature>
<organism evidence="7 8">
    <name type="scientific">Laccaria amethystina LaAM-08-1</name>
    <dbReference type="NCBI Taxonomy" id="1095629"/>
    <lineage>
        <taxon>Eukaryota</taxon>
        <taxon>Fungi</taxon>
        <taxon>Dikarya</taxon>
        <taxon>Basidiomycota</taxon>
        <taxon>Agaricomycotina</taxon>
        <taxon>Agaricomycetes</taxon>
        <taxon>Agaricomycetidae</taxon>
        <taxon>Agaricales</taxon>
        <taxon>Agaricineae</taxon>
        <taxon>Hydnangiaceae</taxon>
        <taxon>Laccaria</taxon>
    </lineage>
</organism>